<dbReference type="InterPro" id="IPR012337">
    <property type="entry name" value="RNaseH-like_sf"/>
</dbReference>
<dbReference type="CDD" id="cd06222">
    <property type="entry name" value="RNase_H_like"/>
    <property type="match status" value="1"/>
</dbReference>
<dbReference type="PANTHER" id="PTHR47723:SF19">
    <property type="entry name" value="POLYNUCLEOTIDYL TRANSFERASE, RIBONUCLEASE H-LIKE SUPERFAMILY PROTEIN"/>
    <property type="match status" value="1"/>
</dbReference>
<name>A0A8J5CBM4_ZINOF</name>
<protein>
    <recommendedName>
        <fullName evidence="1">RNase H type-1 domain-containing protein</fullName>
    </recommendedName>
</protein>
<evidence type="ECO:0000259" key="1">
    <source>
        <dbReference type="Pfam" id="PF13456"/>
    </source>
</evidence>
<dbReference type="InterPro" id="IPR044730">
    <property type="entry name" value="RNase_H-like_dom_plant"/>
</dbReference>
<evidence type="ECO:0000313" key="2">
    <source>
        <dbReference type="EMBL" id="KAG6472289.1"/>
    </source>
</evidence>
<dbReference type="SUPFAM" id="SSF53098">
    <property type="entry name" value="Ribonuclease H-like"/>
    <property type="match status" value="1"/>
</dbReference>
<sequence>MAVGMKLWFRFREHKTPWAIFLKKMYCGAVAPSIFDAWLDRGPLAQSCVVDGLSDLAVSDYGGCISLPMVVWPRRYFASLFHVRNSGGFEEWKVGIEWAHEGHVREAMPCLIVCFLWTTRNDAKHRDLHWKGYVSVAHSLGLLVKMRYIHDIMPVSWIKPSVGVYKLNTDECSKGNPGISSYGAVVRDSSGHLVRAMHGTIGVSTNIRAELFAIWKGLQLCIDNCFFPIWLEVDSLIALQIIQSPVIEVKAAADHLANRAFDFVGDRVLRSLDIDRELFSICKLDRLDLVKWCILANAMKLLGDLSTDCFLVFGGYLDLLQRDSVRRFGAAGFWMHEVILSLFHGFSVGVEDSVWHTVISAAFRDVVVDYPEHFVLGFLKYGECWGILCRKQSLKVPLRYCLWLWSGGAFL</sequence>
<dbReference type="Pfam" id="PF13456">
    <property type="entry name" value="RVT_3"/>
    <property type="match status" value="1"/>
</dbReference>
<dbReference type="GO" id="GO:0004523">
    <property type="term" value="F:RNA-DNA hybrid ribonuclease activity"/>
    <property type="evidence" value="ECO:0007669"/>
    <property type="project" value="InterPro"/>
</dbReference>
<keyword evidence="3" id="KW-1185">Reference proteome</keyword>
<gene>
    <name evidence="2" type="ORF">ZIOFF_069749</name>
</gene>
<feature type="domain" description="RNase H type-1" evidence="1">
    <location>
        <begin position="168"/>
        <end position="245"/>
    </location>
</feature>
<dbReference type="AlphaFoldDB" id="A0A8J5CBM4"/>
<reference evidence="2 3" key="1">
    <citation type="submission" date="2020-08" db="EMBL/GenBank/DDBJ databases">
        <title>Plant Genome Project.</title>
        <authorList>
            <person name="Zhang R.-G."/>
        </authorList>
    </citation>
    <scope>NUCLEOTIDE SEQUENCE [LARGE SCALE GENOMIC DNA]</scope>
    <source>
        <tissue evidence="2">Rhizome</tissue>
    </source>
</reference>
<evidence type="ECO:0000313" key="3">
    <source>
        <dbReference type="Proteomes" id="UP000734854"/>
    </source>
</evidence>
<accession>A0A8J5CBM4</accession>
<dbReference type="PANTHER" id="PTHR47723">
    <property type="entry name" value="OS05G0353850 PROTEIN"/>
    <property type="match status" value="1"/>
</dbReference>
<dbReference type="EMBL" id="JACMSC010000020">
    <property type="protein sequence ID" value="KAG6472289.1"/>
    <property type="molecule type" value="Genomic_DNA"/>
</dbReference>
<organism evidence="2 3">
    <name type="scientific">Zingiber officinale</name>
    <name type="common">Ginger</name>
    <name type="synonym">Amomum zingiber</name>
    <dbReference type="NCBI Taxonomy" id="94328"/>
    <lineage>
        <taxon>Eukaryota</taxon>
        <taxon>Viridiplantae</taxon>
        <taxon>Streptophyta</taxon>
        <taxon>Embryophyta</taxon>
        <taxon>Tracheophyta</taxon>
        <taxon>Spermatophyta</taxon>
        <taxon>Magnoliopsida</taxon>
        <taxon>Liliopsida</taxon>
        <taxon>Zingiberales</taxon>
        <taxon>Zingiberaceae</taxon>
        <taxon>Zingiber</taxon>
    </lineage>
</organism>
<dbReference type="GO" id="GO:0003676">
    <property type="term" value="F:nucleic acid binding"/>
    <property type="evidence" value="ECO:0007669"/>
    <property type="project" value="InterPro"/>
</dbReference>
<dbReference type="Gene3D" id="3.30.420.10">
    <property type="entry name" value="Ribonuclease H-like superfamily/Ribonuclease H"/>
    <property type="match status" value="1"/>
</dbReference>
<dbReference type="Proteomes" id="UP000734854">
    <property type="component" value="Unassembled WGS sequence"/>
</dbReference>
<comment type="caution">
    <text evidence="2">The sequence shown here is derived from an EMBL/GenBank/DDBJ whole genome shotgun (WGS) entry which is preliminary data.</text>
</comment>
<dbReference type="InterPro" id="IPR002156">
    <property type="entry name" value="RNaseH_domain"/>
</dbReference>
<dbReference type="InterPro" id="IPR053151">
    <property type="entry name" value="RNase_H-like"/>
</dbReference>
<dbReference type="InterPro" id="IPR036397">
    <property type="entry name" value="RNaseH_sf"/>
</dbReference>
<proteinExistence type="predicted"/>